<dbReference type="NCBIfam" id="NF008397">
    <property type="entry name" value="PRK11195.1"/>
    <property type="match status" value="1"/>
</dbReference>
<comment type="caution">
    <text evidence="8">The sequence shown here is derived from an EMBL/GenBank/DDBJ whole genome shotgun (WGS) entry which is preliminary data.</text>
</comment>
<evidence type="ECO:0000256" key="7">
    <source>
        <dbReference type="SAM" id="Phobius"/>
    </source>
</evidence>
<dbReference type="EMBL" id="LZDH01000056">
    <property type="protein sequence ID" value="OBS30999.1"/>
    <property type="molecule type" value="Genomic_DNA"/>
</dbReference>
<gene>
    <name evidence="8" type="ORF">A9O67_07335</name>
</gene>
<dbReference type="InterPro" id="IPR011701">
    <property type="entry name" value="MFS"/>
</dbReference>
<evidence type="ECO:0000256" key="3">
    <source>
        <dbReference type="ARBA" id="ARBA00022475"/>
    </source>
</evidence>
<evidence type="ECO:0000256" key="4">
    <source>
        <dbReference type="ARBA" id="ARBA00022692"/>
    </source>
</evidence>
<dbReference type="SUPFAM" id="SSF103473">
    <property type="entry name" value="MFS general substrate transporter"/>
    <property type="match status" value="1"/>
</dbReference>
<keyword evidence="3" id="KW-1003">Cell membrane</keyword>
<evidence type="ECO:0008006" key="10">
    <source>
        <dbReference type="Google" id="ProtNLM"/>
    </source>
</evidence>
<feature type="transmembrane region" description="Helical" evidence="7">
    <location>
        <begin position="380"/>
        <end position="401"/>
    </location>
</feature>
<dbReference type="PANTHER" id="PTHR43266">
    <property type="entry name" value="MACROLIDE-EFFLUX PROTEIN"/>
    <property type="match status" value="1"/>
</dbReference>
<feature type="transmembrane region" description="Helical" evidence="7">
    <location>
        <begin position="169"/>
        <end position="190"/>
    </location>
</feature>
<evidence type="ECO:0000313" key="8">
    <source>
        <dbReference type="EMBL" id="OBS30999.1"/>
    </source>
</evidence>
<keyword evidence="4 7" id="KW-0812">Transmembrane</keyword>
<feature type="transmembrane region" description="Helical" evidence="7">
    <location>
        <begin position="264"/>
        <end position="283"/>
    </location>
</feature>
<feature type="transmembrane region" description="Helical" evidence="7">
    <location>
        <begin position="226"/>
        <end position="252"/>
    </location>
</feature>
<dbReference type="AlphaFoldDB" id="A0A1A6DW42"/>
<feature type="transmembrane region" description="Helical" evidence="7">
    <location>
        <begin position="6"/>
        <end position="30"/>
    </location>
</feature>
<sequence>MPAGFFWLLAAQFLSGLADHAVLIVAIAYLQEQRHPLWWAPLLKFAFTWSYVLLAPVAGAWADAVRKNVLMGRMNALKALAVAGLVAGAHPLAAFALLGLAAALYAPAKYGWITESTPGRDLVAANGWVEVSVVLSVLLGTALGGWWVSPAWQAPQAQAWLGLDGWLPATALLPAFAAVLALYALAAWCNRHIPSRPARRALPLRDWPALWPRFWRDNARLWRDPLGGLSLAVTTWFWGFGALMQIAVLRWAELRLDLPLSQAAYLQATVALGVVAGAVWVARRVELRRAWRVLPLGIVLGALLALAVHTRELELAVLGLLVIGALGGMLVVPMNALLQYRGHRLLQPGQSIAIQGFNENASVLVMLGALALAMRADWPLVPLLSALGLTMALGLALLWGLTRRLRADRPTTATT</sequence>
<dbReference type="PANTHER" id="PTHR43266:SF2">
    <property type="entry name" value="MAJOR FACILITATOR SUPERFAMILY (MFS) PROFILE DOMAIN-CONTAINING PROTEIN"/>
    <property type="match status" value="1"/>
</dbReference>
<dbReference type="Proteomes" id="UP000091969">
    <property type="component" value="Unassembled WGS sequence"/>
</dbReference>
<dbReference type="Pfam" id="PF07690">
    <property type="entry name" value="MFS_1"/>
    <property type="match status" value="1"/>
</dbReference>
<feature type="transmembrane region" description="Helical" evidence="7">
    <location>
        <begin position="357"/>
        <end position="374"/>
    </location>
</feature>
<dbReference type="GO" id="GO:0005886">
    <property type="term" value="C:plasma membrane"/>
    <property type="evidence" value="ECO:0007669"/>
    <property type="project" value="UniProtKB-SubCell"/>
</dbReference>
<accession>A0A1A6DW42</accession>
<evidence type="ECO:0000256" key="1">
    <source>
        <dbReference type="ARBA" id="ARBA00004651"/>
    </source>
</evidence>
<dbReference type="GO" id="GO:0022857">
    <property type="term" value="F:transmembrane transporter activity"/>
    <property type="evidence" value="ECO:0007669"/>
    <property type="project" value="InterPro"/>
</dbReference>
<name>A0A1A6DW42_9BURK</name>
<keyword evidence="6 7" id="KW-0472">Membrane</keyword>
<feature type="transmembrane region" description="Helical" evidence="7">
    <location>
        <begin position="82"/>
        <end position="106"/>
    </location>
</feature>
<feature type="transmembrane region" description="Helical" evidence="7">
    <location>
        <begin position="127"/>
        <end position="149"/>
    </location>
</feature>
<evidence type="ECO:0000256" key="2">
    <source>
        <dbReference type="ARBA" id="ARBA00022448"/>
    </source>
</evidence>
<feature type="transmembrane region" description="Helical" evidence="7">
    <location>
        <begin position="315"/>
        <end position="337"/>
    </location>
</feature>
<evidence type="ECO:0000313" key="9">
    <source>
        <dbReference type="Proteomes" id="UP000091969"/>
    </source>
</evidence>
<keyword evidence="9" id="KW-1185">Reference proteome</keyword>
<protein>
    <recommendedName>
        <fullName evidence="10">Lysophospholipid transporter LplT</fullName>
    </recommendedName>
</protein>
<keyword evidence="2" id="KW-0813">Transport</keyword>
<reference evidence="8 9" key="1">
    <citation type="submission" date="2016-06" db="EMBL/GenBank/DDBJ databases">
        <title>Genome sequence of Tepidimonas fonticaldi PL17.</title>
        <authorList>
            <person name="Pinnaka A.K."/>
        </authorList>
    </citation>
    <scope>NUCLEOTIDE SEQUENCE [LARGE SCALE GENOMIC DNA]</scope>
    <source>
        <strain evidence="8 9">PL17</strain>
    </source>
</reference>
<dbReference type="RefSeq" id="WP_068609965.1">
    <property type="nucleotide sequence ID" value="NZ_LZDH01000056.1"/>
</dbReference>
<dbReference type="STRING" id="1101373.A9O67_07335"/>
<evidence type="ECO:0000256" key="5">
    <source>
        <dbReference type="ARBA" id="ARBA00022989"/>
    </source>
</evidence>
<keyword evidence="5 7" id="KW-1133">Transmembrane helix</keyword>
<feature type="transmembrane region" description="Helical" evidence="7">
    <location>
        <begin position="42"/>
        <end position="62"/>
    </location>
</feature>
<organism evidence="8 9">
    <name type="scientific">Tepidimonas fonticaldi</name>
    <dbReference type="NCBI Taxonomy" id="1101373"/>
    <lineage>
        <taxon>Bacteria</taxon>
        <taxon>Pseudomonadati</taxon>
        <taxon>Pseudomonadota</taxon>
        <taxon>Betaproteobacteria</taxon>
        <taxon>Burkholderiales</taxon>
        <taxon>Tepidimonas</taxon>
    </lineage>
</organism>
<dbReference type="InterPro" id="IPR036259">
    <property type="entry name" value="MFS_trans_sf"/>
</dbReference>
<dbReference type="Gene3D" id="1.20.1250.20">
    <property type="entry name" value="MFS general substrate transporter like domains"/>
    <property type="match status" value="1"/>
</dbReference>
<comment type="subcellular location">
    <subcellularLocation>
        <location evidence="1">Cell membrane</location>
        <topology evidence="1">Multi-pass membrane protein</topology>
    </subcellularLocation>
</comment>
<feature type="transmembrane region" description="Helical" evidence="7">
    <location>
        <begin position="290"/>
        <end position="309"/>
    </location>
</feature>
<dbReference type="OrthoDB" id="9803968at2"/>
<proteinExistence type="predicted"/>
<evidence type="ECO:0000256" key="6">
    <source>
        <dbReference type="ARBA" id="ARBA00023136"/>
    </source>
</evidence>